<accession>A0A1H9VA62</accession>
<dbReference type="RefSeq" id="WP_089743570.1">
    <property type="nucleotide sequence ID" value="NZ_FOGL01000022.1"/>
</dbReference>
<protein>
    <submittedName>
        <fullName evidence="2">Uncharacterized protein</fullName>
    </submittedName>
</protein>
<reference evidence="2 3" key="1">
    <citation type="submission" date="2016-10" db="EMBL/GenBank/DDBJ databases">
        <authorList>
            <person name="de Groot N.N."/>
        </authorList>
    </citation>
    <scope>NUCLEOTIDE SEQUENCE [LARGE SCALE GENOMIC DNA]</scope>
    <source>
        <strain evidence="2 3">CGMCC 1.7727</strain>
    </source>
</reference>
<dbReference type="OrthoDB" id="2974331at2"/>
<evidence type="ECO:0000313" key="3">
    <source>
        <dbReference type="Proteomes" id="UP000199687"/>
    </source>
</evidence>
<dbReference type="EMBL" id="FOGL01000022">
    <property type="protein sequence ID" value="SES18582.1"/>
    <property type="molecule type" value="Genomic_DNA"/>
</dbReference>
<keyword evidence="1" id="KW-0472">Membrane</keyword>
<name>A0A1H9VA62_9BACI</name>
<keyword evidence="1" id="KW-0812">Transmembrane</keyword>
<dbReference type="STRING" id="531814.SAMN04487944_12265"/>
<evidence type="ECO:0000313" key="2">
    <source>
        <dbReference type="EMBL" id="SES18582.1"/>
    </source>
</evidence>
<organism evidence="2 3">
    <name type="scientific">Gracilibacillus ureilyticus</name>
    <dbReference type="NCBI Taxonomy" id="531814"/>
    <lineage>
        <taxon>Bacteria</taxon>
        <taxon>Bacillati</taxon>
        <taxon>Bacillota</taxon>
        <taxon>Bacilli</taxon>
        <taxon>Bacillales</taxon>
        <taxon>Bacillaceae</taxon>
        <taxon>Gracilibacillus</taxon>
    </lineage>
</organism>
<proteinExistence type="predicted"/>
<dbReference type="AlphaFoldDB" id="A0A1H9VA62"/>
<gene>
    <name evidence="2" type="ORF">SAMN04487944_12265</name>
</gene>
<feature type="transmembrane region" description="Helical" evidence="1">
    <location>
        <begin position="35"/>
        <end position="56"/>
    </location>
</feature>
<feature type="transmembrane region" description="Helical" evidence="1">
    <location>
        <begin position="63"/>
        <end position="80"/>
    </location>
</feature>
<feature type="transmembrane region" description="Helical" evidence="1">
    <location>
        <begin position="7"/>
        <end position="29"/>
    </location>
</feature>
<dbReference type="Proteomes" id="UP000199687">
    <property type="component" value="Unassembled WGS sequence"/>
</dbReference>
<evidence type="ECO:0000256" key="1">
    <source>
        <dbReference type="SAM" id="Phobius"/>
    </source>
</evidence>
<keyword evidence="3" id="KW-1185">Reference proteome</keyword>
<sequence>MGKKAFHLYNMIILIVLLSFNALALFGAGMSEGGIYSYMWFGVWVSFAAWLIFYIIQFLRPNKIWRISWFVIMVIFLYFWETGLGARVGQMVVG</sequence>
<keyword evidence="1" id="KW-1133">Transmembrane helix</keyword>